<evidence type="ECO:0000313" key="3">
    <source>
        <dbReference type="EMBL" id="QDT39512.1"/>
    </source>
</evidence>
<dbReference type="SUPFAM" id="SSF54106">
    <property type="entry name" value="LysM domain"/>
    <property type="match status" value="1"/>
</dbReference>
<keyword evidence="4" id="KW-1185">Reference proteome</keyword>
<dbReference type="PROSITE" id="PS51782">
    <property type="entry name" value="LYSM"/>
    <property type="match status" value="1"/>
</dbReference>
<dbReference type="KEGG" id="svp:Pan189_39200"/>
<feature type="compositionally biased region" description="Polar residues" evidence="1">
    <location>
        <begin position="339"/>
        <end position="350"/>
    </location>
</feature>
<feature type="domain" description="LysM" evidence="2">
    <location>
        <begin position="179"/>
        <end position="228"/>
    </location>
</feature>
<dbReference type="PANTHER" id="PTHR34700:SF4">
    <property type="entry name" value="PHAGE-LIKE ELEMENT PBSX PROTEIN XKDP"/>
    <property type="match status" value="1"/>
</dbReference>
<dbReference type="SMART" id="SM00257">
    <property type="entry name" value="LysM"/>
    <property type="match status" value="1"/>
</dbReference>
<feature type="compositionally biased region" description="Basic and acidic residues" evidence="1">
    <location>
        <begin position="318"/>
        <end position="336"/>
    </location>
</feature>
<reference evidence="3 4" key="1">
    <citation type="submission" date="2019-02" db="EMBL/GenBank/DDBJ databases">
        <title>Deep-cultivation of Planctomycetes and their phenomic and genomic characterization uncovers novel biology.</title>
        <authorList>
            <person name="Wiegand S."/>
            <person name="Jogler M."/>
            <person name="Boedeker C."/>
            <person name="Pinto D."/>
            <person name="Vollmers J."/>
            <person name="Rivas-Marin E."/>
            <person name="Kohn T."/>
            <person name="Peeters S.H."/>
            <person name="Heuer A."/>
            <person name="Rast P."/>
            <person name="Oberbeckmann S."/>
            <person name="Bunk B."/>
            <person name="Jeske O."/>
            <person name="Meyerdierks A."/>
            <person name="Storesund J.E."/>
            <person name="Kallscheuer N."/>
            <person name="Luecker S."/>
            <person name="Lage O.M."/>
            <person name="Pohl T."/>
            <person name="Merkel B.J."/>
            <person name="Hornburger P."/>
            <person name="Mueller R.-W."/>
            <person name="Bruemmer F."/>
            <person name="Labrenz M."/>
            <person name="Spormann A.M."/>
            <person name="Op den Camp H."/>
            <person name="Overmann J."/>
            <person name="Amann R."/>
            <person name="Jetten M.S.M."/>
            <person name="Mascher T."/>
            <person name="Medema M.H."/>
            <person name="Devos D.P."/>
            <person name="Kaster A.-K."/>
            <person name="Ovreas L."/>
            <person name="Rohde M."/>
            <person name="Galperin M.Y."/>
            <person name="Jogler C."/>
        </authorList>
    </citation>
    <scope>NUCLEOTIDE SEQUENCE [LARGE SCALE GENOMIC DNA]</scope>
    <source>
        <strain evidence="3 4">Pan189</strain>
    </source>
</reference>
<feature type="region of interest" description="Disordered" evidence="1">
    <location>
        <begin position="125"/>
        <end position="179"/>
    </location>
</feature>
<protein>
    <submittedName>
        <fullName evidence="3">LysM domain/BON superfamily protein</fullName>
    </submittedName>
</protein>
<dbReference type="Gene3D" id="3.10.350.10">
    <property type="entry name" value="LysM domain"/>
    <property type="match status" value="1"/>
</dbReference>
<feature type="region of interest" description="Disordered" evidence="1">
    <location>
        <begin position="244"/>
        <end position="350"/>
    </location>
</feature>
<dbReference type="EMBL" id="CP036268">
    <property type="protein sequence ID" value="QDT39512.1"/>
    <property type="molecule type" value="Genomic_DNA"/>
</dbReference>
<dbReference type="Proteomes" id="UP000317318">
    <property type="component" value="Chromosome"/>
</dbReference>
<dbReference type="RefSeq" id="WP_310820790.1">
    <property type="nucleotide sequence ID" value="NZ_CP036268.1"/>
</dbReference>
<sequence>MNRDLKLGLSFGILCSGLLAAFCLKNEPDLTTGLPKLENPEQLDRQIADRQVTPYLDGLDEFPSGPSISRVAPQADAGEWSSLGSSIVRTPRPTDVTLGSPVSFGQFVSDGPSFGRVPDPIRYESLPTLEPIGSDAPKPRRDRMAPTDFGSHPADFDLAPSAPRPIKDPRAVRGPTLPTTHVVMPGETLSGIALKHYSDSSYYGKIFEANRHLLRDPDSVRVGMRLLIPAVDKTSQLPRFEKIETFDSGRATGPTAVDPISNPQRADLPASGPSDRRMGHHAPPSPIQVAVRDTTTSKPASASKLFRPVSRPPFVSSHKIENREAAAKSQPIERPRTTVIDSTNIKEPGK</sequence>
<name>A0A517R6P2_9PLAN</name>
<gene>
    <name evidence="3" type="ORF">Pan189_39200</name>
</gene>
<dbReference type="Pfam" id="PF01476">
    <property type="entry name" value="LysM"/>
    <property type="match status" value="1"/>
</dbReference>
<dbReference type="InterPro" id="IPR036779">
    <property type="entry name" value="LysM_dom_sf"/>
</dbReference>
<evidence type="ECO:0000313" key="4">
    <source>
        <dbReference type="Proteomes" id="UP000317318"/>
    </source>
</evidence>
<evidence type="ECO:0000259" key="2">
    <source>
        <dbReference type="PROSITE" id="PS51782"/>
    </source>
</evidence>
<organism evidence="3 4">
    <name type="scientific">Stratiformator vulcanicus</name>
    <dbReference type="NCBI Taxonomy" id="2527980"/>
    <lineage>
        <taxon>Bacteria</taxon>
        <taxon>Pseudomonadati</taxon>
        <taxon>Planctomycetota</taxon>
        <taxon>Planctomycetia</taxon>
        <taxon>Planctomycetales</taxon>
        <taxon>Planctomycetaceae</taxon>
        <taxon>Stratiformator</taxon>
    </lineage>
</organism>
<proteinExistence type="predicted"/>
<dbReference type="AlphaFoldDB" id="A0A517R6P2"/>
<dbReference type="InterPro" id="IPR052196">
    <property type="entry name" value="Bact_Kbp"/>
</dbReference>
<dbReference type="InterPro" id="IPR018392">
    <property type="entry name" value="LysM"/>
</dbReference>
<evidence type="ECO:0000256" key="1">
    <source>
        <dbReference type="SAM" id="MobiDB-lite"/>
    </source>
</evidence>
<dbReference type="CDD" id="cd00118">
    <property type="entry name" value="LysM"/>
    <property type="match status" value="1"/>
</dbReference>
<accession>A0A517R6P2</accession>
<dbReference type="PANTHER" id="PTHR34700">
    <property type="entry name" value="POTASSIUM BINDING PROTEIN KBP"/>
    <property type="match status" value="1"/>
</dbReference>